<reference evidence="10" key="1">
    <citation type="journal article" date="2015" name="Genome Announc.">
        <title>Draft Genome Sequence of Bacteroidales Strain TBC1, a Novel Isolate from a Methanogenic Wastewater Treatment System.</title>
        <authorList>
            <person name="Tourlousse D.M."/>
            <person name="Matsuura N."/>
            <person name="Sun L."/>
            <person name="Toyonaga M."/>
            <person name="Kuroda K."/>
            <person name="Ohashi A."/>
            <person name="Cruz R."/>
            <person name="Yamaguchi T."/>
            <person name="Sekiguchi Y."/>
        </authorList>
    </citation>
    <scope>NUCLEOTIDE SEQUENCE [LARGE SCALE GENOMIC DNA]</scope>
    <source>
        <strain evidence="10">TBC1</strain>
    </source>
</reference>
<dbReference type="InterPro" id="IPR008969">
    <property type="entry name" value="CarboxyPept-like_regulatory"/>
</dbReference>
<evidence type="ECO:0000256" key="4">
    <source>
        <dbReference type="ARBA" id="ARBA00022692"/>
    </source>
</evidence>
<evidence type="ECO:0000256" key="7">
    <source>
        <dbReference type="ARBA" id="ARBA00023237"/>
    </source>
</evidence>
<keyword evidence="7" id="KW-0998">Cell outer membrane</keyword>
<dbReference type="RefSeq" id="WP_062043580.1">
    <property type="nucleotide sequence ID" value="NZ_DF968183.1"/>
</dbReference>
<dbReference type="Gene3D" id="2.60.40.1120">
    <property type="entry name" value="Carboxypeptidase-like, regulatory domain"/>
    <property type="match status" value="1"/>
</dbReference>
<dbReference type="SUPFAM" id="SSF56935">
    <property type="entry name" value="Porins"/>
    <property type="match status" value="1"/>
</dbReference>
<keyword evidence="3" id="KW-1134">Transmembrane beta strand</keyword>
<evidence type="ECO:0000256" key="8">
    <source>
        <dbReference type="SAM" id="SignalP"/>
    </source>
</evidence>
<dbReference type="InterPro" id="IPR012910">
    <property type="entry name" value="Plug_dom"/>
</dbReference>
<feature type="signal peptide" evidence="8">
    <location>
        <begin position="1"/>
        <end position="22"/>
    </location>
</feature>
<keyword evidence="6" id="KW-0472">Membrane</keyword>
<evidence type="ECO:0000256" key="2">
    <source>
        <dbReference type="ARBA" id="ARBA00022448"/>
    </source>
</evidence>
<evidence type="ECO:0000256" key="3">
    <source>
        <dbReference type="ARBA" id="ARBA00022452"/>
    </source>
</evidence>
<feature type="chain" id="PRO_5006633598" evidence="8">
    <location>
        <begin position="23"/>
        <end position="856"/>
    </location>
</feature>
<keyword evidence="4" id="KW-0812">Transmembrane</keyword>
<dbReference type="GO" id="GO:0009279">
    <property type="term" value="C:cell outer membrane"/>
    <property type="evidence" value="ECO:0007669"/>
    <property type="project" value="UniProtKB-SubCell"/>
</dbReference>
<dbReference type="Gene3D" id="2.40.170.20">
    <property type="entry name" value="TonB-dependent receptor, beta-barrel domain"/>
    <property type="match status" value="1"/>
</dbReference>
<dbReference type="GO" id="GO:0044718">
    <property type="term" value="P:siderophore transmembrane transport"/>
    <property type="evidence" value="ECO:0007669"/>
    <property type="project" value="TreeGrafter"/>
</dbReference>
<dbReference type="Pfam" id="PF13715">
    <property type="entry name" value="CarbopepD_reg_2"/>
    <property type="match status" value="1"/>
</dbReference>
<protein>
    <submittedName>
        <fullName evidence="10">Outer membrane receptor proteins, mostly Fe transport</fullName>
    </submittedName>
</protein>
<keyword evidence="2" id="KW-0813">Transport</keyword>
<dbReference type="SUPFAM" id="SSF49464">
    <property type="entry name" value="Carboxypeptidase regulatory domain-like"/>
    <property type="match status" value="1"/>
</dbReference>
<dbReference type="STRING" id="1678841.TBC1_12188"/>
<dbReference type="InterPro" id="IPR039426">
    <property type="entry name" value="TonB-dep_rcpt-like"/>
</dbReference>
<dbReference type="OrthoDB" id="9761152at2"/>
<gene>
    <name evidence="10" type="ORF">TBC1_12188</name>
</gene>
<sequence length="856" mass="95428">MKQLITSLITLLISFSQLTSTAQIALKGRVTDYTSGTGIEQVSIQTGRQNKGTVTDQNGYFSLLIEKGNQILTFTHLSYRPFSIGVMVGDRNEFLNIQLTPDMIGLDEVSIISSHARERNTPVAISTIKTALIQREIGGQEYPEIMKMTPGVYATKLGGGNGDARISIRGFQQENLGLLLNGVPVSSVENGLVYWSNWAGLGDATQSIQVQRGLGASRVALNSVGGTINIITKTTEASKGGSVSHAISDFGNRKTILSFSTGKTEKGYALTFLGSRTTGPGYVDATHVDAWAWFLSISKQINPEHLLVFTGMGAPERHGQRTYGLTKQQYDQFGNRYNPNWGILNGKIESLSENFYHKPQLALNHYWNINEKSLLASSAYLSFGDGGGKFSESFMSEGASGFRKNNQIDWEAVYRQNTTHSDSVQLAGGEYVKGFSKIILTNYRASHVWYGLLSTLNHEVNGNFKIITGIHSRYFKSNLREEISNLLGGNFWVDQYAWSLAGIGGRNQIKGVGDIINVDNDARVDVVSYFGQAEYRIGKVNAFAAGTVSNTWFRRADRINYIGNTESELVSKAGYDLKAGLDYSIDNHHNFYLNAGYYSKAPYFKFVFANFSNAVVQDLGNEVIEAFEAGYNFGRGNVNLKFNAYYTLWKDKSLLSRENIQLENNTQTRALIRGLDALHKGLEFEGTAKLSRNLMLGSFLSLGDWRWKNDVQAELYNDNQVLIDYTEVYAKDLKVGDAPQFQAGIYGELILLPDLTLNFNWLYHGRLYAEFDPAGRNNPDDRRQPYRIPDYSITDLFVNYGFKIAGLKTIASVSCYNLLDKEAIMRGEDGITHDIDSFRGFWSQGRTFNLSMKISF</sequence>
<dbReference type="PANTHER" id="PTHR30069:SF29">
    <property type="entry name" value="HEMOGLOBIN AND HEMOGLOBIN-HAPTOGLOBIN-BINDING PROTEIN 1-RELATED"/>
    <property type="match status" value="1"/>
</dbReference>
<evidence type="ECO:0000313" key="11">
    <source>
        <dbReference type="Proteomes" id="UP000053091"/>
    </source>
</evidence>
<dbReference type="Gene3D" id="2.170.130.10">
    <property type="entry name" value="TonB-dependent receptor, plug domain"/>
    <property type="match status" value="1"/>
</dbReference>
<organism evidence="10">
    <name type="scientific">Lentimicrobium saccharophilum</name>
    <dbReference type="NCBI Taxonomy" id="1678841"/>
    <lineage>
        <taxon>Bacteria</taxon>
        <taxon>Pseudomonadati</taxon>
        <taxon>Bacteroidota</taxon>
        <taxon>Bacteroidia</taxon>
        <taxon>Bacteroidales</taxon>
        <taxon>Lentimicrobiaceae</taxon>
        <taxon>Lentimicrobium</taxon>
    </lineage>
</organism>
<accession>A0A0S7C559</accession>
<proteinExistence type="predicted"/>
<evidence type="ECO:0000256" key="5">
    <source>
        <dbReference type="ARBA" id="ARBA00022729"/>
    </source>
</evidence>
<keyword evidence="10" id="KW-0675">Receptor</keyword>
<evidence type="ECO:0000256" key="1">
    <source>
        <dbReference type="ARBA" id="ARBA00004571"/>
    </source>
</evidence>
<dbReference type="EMBL" id="DF968183">
    <property type="protein sequence ID" value="GAP44384.1"/>
    <property type="molecule type" value="Genomic_DNA"/>
</dbReference>
<dbReference type="PANTHER" id="PTHR30069">
    <property type="entry name" value="TONB-DEPENDENT OUTER MEMBRANE RECEPTOR"/>
    <property type="match status" value="1"/>
</dbReference>
<dbReference type="InterPro" id="IPR036942">
    <property type="entry name" value="Beta-barrel_TonB_sf"/>
</dbReference>
<comment type="subcellular location">
    <subcellularLocation>
        <location evidence="1">Cell outer membrane</location>
        <topology evidence="1">Multi-pass membrane protein</topology>
    </subcellularLocation>
</comment>
<dbReference type="GO" id="GO:0015344">
    <property type="term" value="F:siderophore uptake transmembrane transporter activity"/>
    <property type="evidence" value="ECO:0007669"/>
    <property type="project" value="TreeGrafter"/>
</dbReference>
<evidence type="ECO:0000256" key="6">
    <source>
        <dbReference type="ARBA" id="ARBA00023136"/>
    </source>
</evidence>
<dbReference type="AlphaFoldDB" id="A0A0S7C559"/>
<evidence type="ECO:0000259" key="9">
    <source>
        <dbReference type="Pfam" id="PF07715"/>
    </source>
</evidence>
<keyword evidence="11" id="KW-1185">Reference proteome</keyword>
<feature type="domain" description="TonB-dependent receptor plug" evidence="9">
    <location>
        <begin position="118"/>
        <end position="227"/>
    </location>
</feature>
<dbReference type="PATRIC" id="fig|1678841.3.peg.2866"/>
<evidence type="ECO:0000313" key="10">
    <source>
        <dbReference type="EMBL" id="GAP44384.1"/>
    </source>
</evidence>
<name>A0A0S7C559_9BACT</name>
<dbReference type="InterPro" id="IPR037066">
    <property type="entry name" value="Plug_dom_sf"/>
</dbReference>
<keyword evidence="5 8" id="KW-0732">Signal</keyword>
<dbReference type="Pfam" id="PF07715">
    <property type="entry name" value="Plug"/>
    <property type="match status" value="1"/>
</dbReference>
<dbReference type="Proteomes" id="UP000053091">
    <property type="component" value="Unassembled WGS sequence"/>
</dbReference>